<dbReference type="PATRIC" id="fig|1121439.3.peg.891"/>
<comment type="caution">
    <text evidence="22">The sequence shown here is derived from an EMBL/GenBank/DDBJ whole genome shotgun (WGS) entry which is preliminary data.</text>
</comment>
<dbReference type="eggNOG" id="COG0772">
    <property type="taxonomic scope" value="Bacteria"/>
</dbReference>
<evidence type="ECO:0000256" key="11">
    <source>
        <dbReference type="ARBA" id="ARBA00023136"/>
    </source>
</evidence>
<dbReference type="STRING" id="1121439.dsat_2494"/>
<dbReference type="EMBL" id="ATHI01000005">
    <property type="protein sequence ID" value="EPR35131.1"/>
    <property type="molecule type" value="Genomic_DNA"/>
</dbReference>
<accession>S7TEL6</accession>
<keyword evidence="9" id="KW-0573">Peptidoglycan synthesis</keyword>
<feature type="transmembrane region" description="Helical" evidence="21">
    <location>
        <begin position="169"/>
        <end position="185"/>
    </location>
</feature>
<dbReference type="NCBIfam" id="TIGR02614">
    <property type="entry name" value="ftsW"/>
    <property type="match status" value="1"/>
</dbReference>
<evidence type="ECO:0000256" key="14">
    <source>
        <dbReference type="ARBA" id="ARBA00032370"/>
    </source>
</evidence>
<dbReference type="Proteomes" id="UP000014975">
    <property type="component" value="Unassembled WGS sequence"/>
</dbReference>
<evidence type="ECO:0000256" key="9">
    <source>
        <dbReference type="ARBA" id="ARBA00022984"/>
    </source>
</evidence>
<dbReference type="AlphaFoldDB" id="S7TEL6"/>
<evidence type="ECO:0000256" key="1">
    <source>
        <dbReference type="ARBA" id="ARBA00004651"/>
    </source>
</evidence>
<keyword evidence="10 21" id="KW-1133">Transmembrane helix</keyword>
<feature type="transmembrane region" description="Helical" evidence="21">
    <location>
        <begin position="145"/>
        <end position="163"/>
    </location>
</feature>
<dbReference type="EC" id="2.4.99.28" evidence="19"/>
<keyword evidence="7 21" id="KW-0812">Transmembrane</keyword>
<protein>
    <recommendedName>
        <fullName evidence="17">Probable peptidoglycan glycosyltransferase FtsW</fullName>
        <ecNumber evidence="19">2.4.99.28</ecNumber>
    </recommendedName>
    <alternativeName>
        <fullName evidence="18">Cell division protein FtsW</fullName>
    </alternativeName>
    <alternativeName>
        <fullName evidence="15">Cell wall polymerase</fullName>
    </alternativeName>
    <alternativeName>
        <fullName evidence="14">Peptidoglycan polymerase</fullName>
    </alternativeName>
</protein>
<dbReference type="OrthoDB" id="9768187at2"/>
<feature type="transmembrane region" description="Helical" evidence="21">
    <location>
        <begin position="311"/>
        <end position="332"/>
    </location>
</feature>
<evidence type="ECO:0000256" key="3">
    <source>
        <dbReference type="ARBA" id="ARBA00022475"/>
    </source>
</evidence>
<dbReference type="RefSeq" id="WP_020886380.1">
    <property type="nucleotide sequence ID" value="NZ_ATHI01000005.1"/>
</dbReference>
<evidence type="ECO:0000256" key="17">
    <source>
        <dbReference type="ARBA" id="ARBA00041185"/>
    </source>
</evidence>
<dbReference type="GO" id="GO:0051301">
    <property type="term" value="P:cell division"/>
    <property type="evidence" value="ECO:0007669"/>
    <property type="project" value="UniProtKB-KW"/>
</dbReference>
<evidence type="ECO:0000256" key="4">
    <source>
        <dbReference type="ARBA" id="ARBA00022618"/>
    </source>
</evidence>
<evidence type="ECO:0000256" key="5">
    <source>
        <dbReference type="ARBA" id="ARBA00022676"/>
    </source>
</evidence>
<sequence length="391" mass="41797">MSAEAKTANALGVDWWLLAAGLLLAAFGLIMVLSASGIMAERFFGAKYHFFHRQALFCAVGAVCMAACAVIPRRVVHGGVYIWLALVIALFLATAFSPLGVEVNGAKRWLRLGPLSVQPLEMAKVALVLYLAYFFAGKQDKVQSFAIGFIPPFAVTGLLAMLLLAQPDFGGAAMLCALLFLMCLAGGTRFVYLFMTFALACGAAVMLILHSPYRLKRMLAFLDPFQDAGNTGYQLVQSLYAFGAGRITGVGLGAGRQKLFFLPEAHNDFLMAVVGEETGFLGVSVVFVLIGIILWRSFLTALRQDDLRDRFTAYGLTLVLGLGFLMNLAVVLGTVPPKGVPMPFLSYGGSQVVMSFVCLGLLLNLSRTARPGRQGERTVQALGPAAMGGAA</sequence>
<evidence type="ECO:0000256" key="10">
    <source>
        <dbReference type="ARBA" id="ARBA00022989"/>
    </source>
</evidence>
<keyword evidence="3" id="KW-1003">Cell membrane</keyword>
<evidence type="ECO:0000256" key="2">
    <source>
        <dbReference type="ARBA" id="ARBA00004752"/>
    </source>
</evidence>
<gene>
    <name evidence="22" type="ORF">dsat_2494</name>
</gene>
<dbReference type="GO" id="GO:0009252">
    <property type="term" value="P:peptidoglycan biosynthetic process"/>
    <property type="evidence" value="ECO:0007669"/>
    <property type="project" value="UniProtKB-KW"/>
</dbReference>
<dbReference type="GO" id="GO:0071555">
    <property type="term" value="P:cell wall organization"/>
    <property type="evidence" value="ECO:0007669"/>
    <property type="project" value="UniProtKB-KW"/>
</dbReference>
<evidence type="ECO:0000256" key="13">
    <source>
        <dbReference type="ARBA" id="ARBA00023316"/>
    </source>
</evidence>
<keyword evidence="8" id="KW-0133">Cell shape</keyword>
<evidence type="ECO:0000256" key="15">
    <source>
        <dbReference type="ARBA" id="ARBA00033270"/>
    </source>
</evidence>
<evidence type="ECO:0000256" key="8">
    <source>
        <dbReference type="ARBA" id="ARBA00022960"/>
    </source>
</evidence>
<dbReference type="PANTHER" id="PTHR30474">
    <property type="entry name" value="CELL CYCLE PROTEIN"/>
    <property type="match status" value="1"/>
</dbReference>
<comment type="similarity">
    <text evidence="16">Belongs to the SEDS family. FtsW subfamily.</text>
</comment>
<dbReference type="GO" id="GO:0008955">
    <property type="term" value="F:peptidoglycan glycosyltransferase activity"/>
    <property type="evidence" value="ECO:0007669"/>
    <property type="project" value="UniProtKB-EC"/>
</dbReference>
<feature type="transmembrane region" description="Helical" evidence="21">
    <location>
        <begin position="55"/>
        <end position="75"/>
    </location>
</feature>
<dbReference type="GO" id="GO:0015648">
    <property type="term" value="F:lipid-linked peptidoglycan transporter activity"/>
    <property type="evidence" value="ECO:0007669"/>
    <property type="project" value="TreeGrafter"/>
</dbReference>
<dbReference type="PANTHER" id="PTHR30474:SF2">
    <property type="entry name" value="PEPTIDOGLYCAN GLYCOSYLTRANSFERASE FTSW-RELATED"/>
    <property type="match status" value="1"/>
</dbReference>
<evidence type="ECO:0000256" key="12">
    <source>
        <dbReference type="ARBA" id="ARBA00023306"/>
    </source>
</evidence>
<dbReference type="GO" id="GO:0005886">
    <property type="term" value="C:plasma membrane"/>
    <property type="evidence" value="ECO:0007669"/>
    <property type="project" value="UniProtKB-SubCell"/>
</dbReference>
<evidence type="ECO:0000256" key="7">
    <source>
        <dbReference type="ARBA" id="ARBA00022692"/>
    </source>
</evidence>
<comment type="subcellular location">
    <subcellularLocation>
        <location evidence="1">Cell membrane</location>
        <topology evidence="1">Multi-pass membrane protein</topology>
    </subcellularLocation>
</comment>
<reference evidence="22 23" key="1">
    <citation type="journal article" date="2013" name="Genome Announc.">
        <title>Draft genome sequences for three mercury-methylating, sulfate-reducing bacteria.</title>
        <authorList>
            <person name="Brown S.D."/>
            <person name="Hurt R.A.Jr."/>
            <person name="Gilmour C.C."/>
            <person name="Elias D.A."/>
        </authorList>
    </citation>
    <scope>NUCLEOTIDE SEQUENCE [LARGE SCALE GENOMIC DNA]</scope>
    <source>
        <strain evidence="22 23">DSM 16529</strain>
    </source>
</reference>
<evidence type="ECO:0000256" key="18">
    <source>
        <dbReference type="ARBA" id="ARBA00041418"/>
    </source>
</evidence>
<feature type="transmembrane region" description="Helical" evidence="21">
    <location>
        <begin position="190"/>
        <end position="209"/>
    </location>
</feature>
<keyword evidence="4 22" id="KW-0132">Cell division</keyword>
<dbReference type="GO" id="GO:0032153">
    <property type="term" value="C:cell division site"/>
    <property type="evidence" value="ECO:0007669"/>
    <property type="project" value="TreeGrafter"/>
</dbReference>
<keyword evidence="11 21" id="KW-0472">Membrane</keyword>
<evidence type="ECO:0000313" key="23">
    <source>
        <dbReference type="Proteomes" id="UP000014975"/>
    </source>
</evidence>
<feature type="transmembrane region" description="Helical" evidence="21">
    <location>
        <begin position="81"/>
        <end position="101"/>
    </location>
</feature>
<evidence type="ECO:0000256" key="16">
    <source>
        <dbReference type="ARBA" id="ARBA00038053"/>
    </source>
</evidence>
<proteinExistence type="inferred from homology"/>
<keyword evidence="6" id="KW-0808">Transferase</keyword>
<comment type="catalytic activity">
    <reaction evidence="20">
        <text>[GlcNAc-(1-&gt;4)-Mur2Ac(oyl-L-Ala-gamma-D-Glu-L-Lys-D-Ala-D-Ala)](n)-di-trans,octa-cis-undecaprenyl diphosphate + beta-D-GlcNAc-(1-&gt;4)-Mur2Ac(oyl-L-Ala-gamma-D-Glu-L-Lys-D-Ala-D-Ala)-di-trans,octa-cis-undecaprenyl diphosphate = [GlcNAc-(1-&gt;4)-Mur2Ac(oyl-L-Ala-gamma-D-Glu-L-Lys-D-Ala-D-Ala)](n+1)-di-trans,octa-cis-undecaprenyl diphosphate + di-trans,octa-cis-undecaprenyl diphosphate + H(+)</text>
        <dbReference type="Rhea" id="RHEA:23708"/>
        <dbReference type="Rhea" id="RHEA-COMP:9602"/>
        <dbReference type="Rhea" id="RHEA-COMP:9603"/>
        <dbReference type="ChEBI" id="CHEBI:15378"/>
        <dbReference type="ChEBI" id="CHEBI:58405"/>
        <dbReference type="ChEBI" id="CHEBI:60033"/>
        <dbReference type="ChEBI" id="CHEBI:78435"/>
        <dbReference type="EC" id="2.4.99.28"/>
    </reaction>
</comment>
<keyword evidence="23" id="KW-1185">Reference proteome</keyword>
<evidence type="ECO:0000313" key="22">
    <source>
        <dbReference type="EMBL" id="EPR35131.1"/>
    </source>
</evidence>
<dbReference type="InterPro" id="IPR013437">
    <property type="entry name" value="FtsW"/>
</dbReference>
<dbReference type="GO" id="GO:0008360">
    <property type="term" value="P:regulation of cell shape"/>
    <property type="evidence" value="ECO:0007669"/>
    <property type="project" value="UniProtKB-KW"/>
</dbReference>
<feature type="transmembrane region" description="Helical" evidence="21">
    <location>
        <begin position="279"/>
        <end position="299"/>
    </location>
</feature>
<dbReference type="InterPro" id="IPR001182">
    <property type="entry name" value="FtsW/RodA"/>
</dbReference>
<comment type="pathway">
    <text evidence="2">Cell wall biogenesis; peptidoglycan biosynthesis.</text>
</comment>
<name>S7TEL6_9BACT</name>
<feature type="transmembrane region" description="Helical" evidence="21">
    <location>
        <begin position="344"/>
        <end position="365"/>
    </location>
</feature>
<evidence type="ECO:0000256" key="6">
    <source>
        <dbReference type="ARBA" id="ARBA00022679"/>
    </source>
</evidence>
<evidence type="ECO:0000256" key="19">
    <source>
        <dbReference type="ARBA" id="ARBA00044770"/>
    </source>
</evidence>
<feature type="transmembrane region" description="Helical" evidence="21">
    <location>
        <begin position="15"/>
        <end position="35"/>
    </location>
</feature>
<evidence type="ECO:0000256" key="20">
    <source>
        <dbReference type="ARBA" id="ARBA00049902"/>
    </source>
</evidence>
<keyword evidence="5" id="KW-0328">Glycosyltransferase</keyword>
<dbReference type="Pfam" id="PF01098">
    <property type="entry name" value="FTSW_RODA_SPOVE"/>
    <property type="match status" value="1"/>
</dbReference>
<keyword evidence="12" id="KW-0131">Cell cycle</keyword>
<keyword evidence="13" id="KW-0961">Cell wall biogenesis/degradation</keyword>
<evidence type="ECO:0000256" key="21">
    <source>
        <dbReference type="SAM" id="Phobius"/>
    </source>
</evidence>
<organism evidence="22 23">
    <name type="scientific">Alkalidesulfovibrio alkalitolerans DSM 16529</name>
    <dbReference type="NCBI Taxonomy" id="1121439"/>
    <lineage>
        <taxon>Bacteria</taxon>
        <taxon>Pseudomonadati</taxon>
        <taxon>Thermodesulfobacteriota</taxon>
        <taxon>Desulfovibrionia</taxon>
        <taxon>Desulfovibrionales</taxon>
        <taxon>Desulfovibrionaceae</taxon>
        <taxon>Alkalidesulfovibrio</taxon>
    </lineage>
</organism>